<dbReference type="RefSeq" id="WP_390316532.1">
    <property type="nucleotide sequence ID" value="NZ_JBHSPB010000007.1"/>
</dbReference>
<comment type="caution">
    <text evidence="2">The sequence shown here is derived from an EMBL/GenBank/DDBJ whole genome shotgun (WGS) entry which is preliminary data.</text>
</comment>
<keyword evidence="3" id="KW-1185">Reference proteome</keyword>
<proteinExistence type="predicted"/>
<keyword evidence="1" id="KW-1133">Transmembrane helix</keyword>
<evidence type="ECO:0000313" key="2">
    <source>
        <dbReference type="EMBL" id="MFC5721287.1"/>
    </source>
</evidence>
<organism evidence="2 3">
    <name type="scientific">Streptomyces gamaensis</name>
    <dbReference type="NCBI Taxonomy" id="1763542"/>
    <lineage>
        <taxon>Bacteria</taxon>
        <taxon>Bacillati</taxon>
        <taxon>Actinomycetota</taxon>
        <taxon>Actinomycetes</taxon>
        <taxon>Kitasatosporales</taxon>
        <taxon>Streptomycetaceae</taxon>
        <taxon>Streptomyces</taxon>
    </lineage>
</organism>
<dbReference type="EMBL" id="JBHSPB010000007">
    <property type="protein sequence ID" value="MFC5721287.1"/>
    <property type="molecule type" value="Genomic_DNA"/>
</dbReference>
<name>A0ABW0YYP7_9ACTN</name>
<protein>
    <submittedName>
        <fullName evidence="2">Uncharacterized protein</fullName>
    </submittedName>
</protein>
<dbReference type="Proteomes" id="UP001596083">
    <property type="component" value="Unassembled WGS sequence"/>
</dbReference>
<evidence type="ECO:0000256" key="1">
    <source>
        <dbReference type="SAM" id="Phobius"/>
    </source>
</evidence>
<accession>A0ABW0YYP7</accession>
<keyword evidence="1" id="KW-0812">Transmembrane</keyword>
<gene>
    <name evidence="2" type="ORF">ACFP1Z_14035</name>
</gene>
<evidence type="ECO:0000313" key="3">
    <source>
        <dbReference type="Proteomes" id="UP001596083"/>
    </source>
</evidence>
<keyword evidence="1" id="KW-0472">Membrane</keyword>
<sequence>MSAHRKRVEPMLWIAGAVVVVAVAVTAWWRWDDRMHHDRKVSGIGKVWVSGDGRTVSVAEGWFPHCGGARPQLAAQESPASVVLTLRTGMVFKAPCEDERDRVDHVDVRLHAPLGGRRLIDAATGDELTLGR</sequence>
<reference evidence="3" key="1">
    <citation type="journal article" date="2019" name="Int. J. Syst. Evol. Microbiol.">
        <title>The Global Catalogue of Microorganisms (GCM) 10K type strain sequencing project: providing services to taxonomists for standard genome sequencing and annotation.</title>
        <authorList>
            <consortium name="The Broad Institute Genomics Platform"/>
            <consortium name="The Broad Institute Genome Sequencing Center for Infectious Disease"/>
            <person name="Wu L."/>
            <person name="Ma J."/>
        </authorList>
    </citation>
    <scope>NUCLEOTIDE SEQUENCE [LARGE SCALE GENOMIC DNA]</scope>
    <source>
        <strain evidence="3">CGMCC 4.7304</strain>
    </source>
</reference>
<feature type="transmembrane region" description="Helical" evidence="1">
    <location>
        <begin position="12"/>
        <end position="31"/>
    </location>
</feature>